<dbReference type="InterPro" id="IPR013780">
    <property type="entry name" value="Glyco_hydro_b"/>
</dbReference>
<dbReference type="SMART" id="SM00642">
    <property type="entry name" value="Aamy"/>
    <property type="match status" value="1"/>
</dbReference>
<evidence type="ECO:0000256" key="7">
    <source>
        <dbReference type="ARBA" id="ARBA00022801"/>
    </source>
</evidence>
<dbReference type="Proteomes" id="UP000036458">
    <property type="component" value="Chromosome"/>
</dbReference>
<dbReference type="PANTHER" id="PTHR43651">
    <property type="entry name" value="1,4-ALPHA-GLUCAN-BRANCHING ENZYME"/>
    <property type="match status" value="1"/>
</dbReference>
<feature type="active site" description="Proton donor" evidence="15">
    <location>
        <position position="303"/>
    </location>
</feature>
<dbReference type="Pfam" id="PF02922">
    <property type="entry name" value="CBM_48"/>
    <property type="match status" value="1"/>
</dbReference>
<feature type="binding site" evidence="16">
    <location>
        <begin position="264"/>
        <end position="269"/>
    </location>
    <ligand>
        <name>substrate</name>
    </ligand>
</feature>
<dbReference type="InterPro" id="IPR013783">
    <property type="entry name" value="Ig-like_fold"/>
</dbReference>
<evidence type="ECO:0000256" key="12">
    <source>
        <dbReference type="ARBA" id="ARBA00034013"/>
    </source>
</evidence>
<dbReference type="RefSeq" id="WP_048920540.1">
    <property type="nucleotide sequence ID" value="NZ_CP010777.1"/>
</dbReference>
<proteinExistence type="inferred from homology"/>
<gene>
    <name evidence="19" type="ORF">TH63_08280</name>
</gene>
<evidence type="ECO:0000256" key="14">
    <source>
        <dbReference type="PIRNR" id="PIRNR006337"/>
    </source>
</evidence>
<evidence type="ECO:0000256" key="10">
    <source>
        <dbReference type="ARBA" id="ARBA00032057"/>
    </source>
</evidence>
<dbReference type="InterPro" id="IPR044901">
    <property type="entry name" value="Trehalose_TreZ_E-set_sf"/>
</dbReference>
<comment type="similarity">
    <text evidence="3 14">Belongs to the glycosyl hydrolase 13 family.</text>
</comment>
<feature type="binding site" evidence="16">
    <location>
        <begin position="328"/>
        <end position="332"/>
    </location>
    <ligand>
        <name>substrate</name>
    </ligand>
</feature>
<organism evidence="19 20">
    <name type="scientific">Rufibacter radiotolerans</name>
    <dbReference type="NCBI Taxonomy" id="1379910"/>
    <lineage>
        <taxon>Bacteria</taxon>
        <taxon>Pseudomonadati</taxon>
        <taxon>Bacteroidota</taxon>
        <taxon>Cytophagia</taxon>
        <taxon>Cytophagales</taxon>
        <taxon>Hymenobacteraceae</taxon>
        <taxon>Rufibacter</taxon>
    </lineage>
</organism>
<feature type="domain" description="Glycosyl hydrolase family 13 catalytic" evidence="18">
    <location>
        <begin position="101"/>
        <end position="464"/>
    </location>
</feature>
<dbReference type="Pfam" id="PF00128">
    <property type="entry name" value="Alpha-amylase"/>
    <property type="match status" value="1"/>
</dbReference>
<evidence type="ECO:0000256" key="9">
    <source>
        <dbReference type="ARBA" id="ARBA00023295"/>
    </source>
</evidence>
<name>A0A0H4W5G7_9BACT</name>
<dbReference type="CDD" id="cd02853">
    <property type="entry name" value="E_set_MTHase_like_N"/>
    <property type="match status" value="1"/>
</dbReference>
<dbReference type="NCBIfam" id="TIGR02402">
    <property type="entry name" value="trehalose_TreZ"/>
    <property type="match status" value="1"/>
</dbReference>
<comment type="subcellular location">
    <subcellularLocation>
        <location evidence="1 15">Cytoplasm</location>
    </subcellularLocation>
</comment>
<protein>
    <recommendedName>
        <fullName evidence="5 13">Malto-oligosyltrehalose trehalohydrolase</fullName>
        <shortName evidence="14">MTHase</shortName>
        <ecNumber evidence="4 13">3.2.1.141</ecNumber>
    </recommendedName>
    <alternativeName>
        <fullName evidence="11 14">4-alpha-D-((1-&gt;4)-alpha-D-glucano)trehalose trehalohydrolase</fullName>
    </alternativeName>
    <alternativeName>
        <fullName evidence="10 14">Maltooligosyl trehalose trehalohydrolase</fullName>
    </alternativeName>
</protein>
<evidence type="ECO:0000256" key="17">
    <source>
        <dbReference type="PIRSR" id="PIRSR006337-3"/>
    </source>
</evidence>
<comment type="catalytic activity">
    <reaction evidence="12 14">
        <text>hydrolysis of (1-&gt;4)-alpha-D-glucosidic linkage in 4-alpha-D-[(1-&gt;4)-alpha-D-glucanosyl]n trehalose to yield trehalose and (1-&gt;4)-alpha-D-glucan.</text>
        <dbReference type="EC" id="3.2.1.141"/>
    </reaction>
</comment>
<evidence type="ECO:0000313" key="20">
    <source>
        <dbReference type="Proteomes" id="UP000036458"/>
    </source>
</evidence>
<evidence type="ECO:0000256" key="11">
    <source>
        <dbReference type="ARBA" id="ARBA00033284"/>
    </source>
</evidence>
<dbReference type="PANTHER" id="PTHR43651:SF11">
    <property type="entry name" value="MALTO-OLIGOSYLTREHALOSE TREHALOHYDROLASE"/>
    <property type="match status" value="1"/>
</dbReference>
<evidence type="ECO:0000259" key="18">
    <source>
        <dbReference type="SMART" id="SM00642"/>
    </source>
</evidence>
<dbReference type="SUPFAM" id="SSF81296">
    <property type="entry name" value="E set domains"/>
    <property type="match status" value="1"/>
</dbReference>
<evidence type="ECO:0000256" key="3">
    <source>
        <dbReference type="ARBA" id="ARBA00008061"/>
    </source>
</evidence>
<dbReference type="InterPro" id="IPR014756">
    <property type="entry name" value="Ig_E-set"/>
</dbReference>
<dbReference type="Gene3D" id="2.60.40.10">
    <property type="entry name" value="Immunoglobulins"/>
    <property type="match status" value="1"/>
</dbReference>
<dbReference type="SUPFAM" id="SSF51011">
    <property type="entry name" value="Glycosyl hydrolase domain"/>
    <property type="match status" value="1"/>
</dbReference>
<dbReference type="Gene3D" id="3.20.20.80">
    <property type="entry name" value="Glycosidases"/>
    <property type="match status" value="1"/>
</dbReference>
<keyword evidence="6" id="KW-0963">Cytoplasm</keyword>
<dbReference type="Gene3D" id="2.60.40.1180">
    <property type="entry name" value="Golgi alpha-mannosidase II"/>
    <property type="match status" value="1"/>
</dbReference>
<keyword evidence="8" id="KW-0119">Carbohydrate metabolism</keyword>
<evidence type="ECO:0000256" key="5">
    <source>
        <dbReference type="ARBA" id="ARBA00015938"/>
    </source>
</evidence>
<reference evidence="19 20" key="1">
    <citation type="submission" date="2015-01" db="EMBL/GenBank/DDBJ databases">
        <title>Rufibacter sp./DG31D/ whole genome sequencing.</title>
        <authorList>
            <person name="Kim M.K."/>
            <person name="Srinivasan S."/>
            <person name="Lee J.-J."/>
        </authorList>
    </citation>
    <scope>NUCLEOTIDE SEQUENCE [LARGE SCALE GENOMIC DNA]</scope>
    <source>
        <strain evidence="19 20">DG31D</strain>
    </source>
</reference>
<dbReference type="PIRSF" id="PIRSF006337">
    <property type="entry name" value="Trehalose_TreZ"/>
    <property type="match status" value="1"/>
</dbReference>
<dbReference type="GO" id="GO:0033942">
    <property type="term" value="F:4-alpha-D-(1-&gt;4)-alpha-D-glucanotrehalose trehalohydrolase activity"/>
    <property type="evidence" value="ECO:0007669"/>
    <property type="project" value="UniProtKB-EC"/>
</dbReference>
<dbReference type="InterPro" id="IPR012768">
    <property type="entry name" value="Trehalose_TreZ"/>
</dbReference>
<dbReference type="InterPro" id="IPR004193">
    <property type="entry name" value="Glyco_hydro_13_N"/>
</dbReference>
<dbReference type="UniPathway" id="UPA00299"/>
<dbReference type="GO" id="GO:0005737">
    <property type="term" value="C:cytoplasm"/>
    <property type="evidence" value="ECO:0007669"/>
    <property type="project" value="UniProtKB-SubCell"/>
</dbReference>
<keyword evidence="9 14" id="KW-0326">Glycosidase</keyword>
<dbReference type="Gene3D" id="1.10.10.760">
    <property type="entry name" value="E-set domains of sugar-utilizing enzymes"/>
    <property type="match status" value="1"/>
</dbReference>
<dbReference type="AlphaFoldDB" id="A0A0H4W5G7"/>
<dbReference type="KEGG" id="ruf:TH63_08280"/>
<dbReference type="InterPro" id="IPR017853">
    <property type="entry name" value="GH"/>
</dbReference>
<evidence type="ECO:0000256" key="4">
    <source>
        <dbReference type="ARBA" id="ARBA00012268"/>
    </source>
</evidence>
<evidence type="ECO:0000313" key="19">
    <source>
        <dbReference type="EMBL" id="AKQ45651.1"/>
    </source>
</evidence>
<dbReference type="PATRIC" id="fig|1379910.4.peg.1802"/>
<evidence type="ECO:0000256" key="8">
    <source>
        <dbReference type="ARBA" id="ARBA00023277"/>
    </source>
</evidence>
<feature type="binding site" evidence="16">
    <location>
        <begin position="396"/>
        <end position="401"/>
    </location>
    <ligand>
        <name>substrate</name>
    </ligand>
</feature>
<dbReference type="GO" id="GO:0005992">
    <property type="term" value="P:trehalose biosynthetic process"/>
    <property type="evidence" value="ECO:0007669"/>
    <property type="project" value="UniProtKB-UniRule"/>
</dbReference>
<accession>A0A0H4W5G7</accession>
<feature type="active site" description="Nucleophile" evidence="15">
    <location>
        <position position="266"/>
    </location>
</feature>
<evidence type="ECO:0000256" key="15">
    <source>
        <dbReference type="PIRSR" id="PIRSR006337-1"/>
    </source>
</evidence>
<dbReference type="STRING" id="1379910.TH63_08280"/>
<dbReference type="EMBL" id="CP010777">
    <property type="protein sequence ID" value="AKQ45651.1"/>
    <property type="molecule type" value="Genomic_DNA"/>
</dbReference>
<evidence type="ECO:0000256" key="16">
    <source>
        <dbReference type="PIRSR" id="PIRSR006337-2"/>
    </source>
</evidence>
<evidence type="ECO:0000256" key="13">
    <source>
        <dbReference type="NCBIfam" id="TIGR02402"/>
    </source>
</evidence>
<dbReference type="EC" id="3.2.1.141" evidence="4 13"/>
<evidence type="ECO:0000256" key="2">
    <source>
        <dbReference type="ARBA" id="ARBA00005199"/>
    </source>
</evidence>
<dbReference type="OrthoDB" id="9761875at2"/>
<evidence type="ECO:0000256" key="1">
    <source>
        <dbReference type="ARBA" id="ARBA00004496"/>
    </source>
</evidence>
<comment type="pathway">
    <text evidence="2 14">Glycan biosynthesis; trehalose biosynthesis.</text>
</comment>
<dbReference type="CDD" id="cd11325">
    <property type="entry name" value="AmyAc_GTHase"/>
    <property type="match status" value="1"/>
</dbReference>
<dbReference type="SUPFAM" id="SSF51445">
    <property type="entry name" value="(Trans)glycosidases"/>
    <property type="match status" value="1"/>
</dbReference>
<sequence>MSNADFSKRPLGICFTSTGQAEVLVWAPKASQVELMLNDGNTSIPLRKGEHGYWHEVTDQVKAYDTYTYRIDEEQEYPDPASKSQPLGVHGPSQATDLEQFQWDDESWQNLPLQDYVLYELHVGTFTPQGTFAGLEQKLDYLIELGVTAIEIMPVAQFPGKRNWGYDGVFPFAVQDSYGGPKGLQRLVNVCHQKGLAVVLDVVYNHLGPEGNYLGVYGHYFTDKYNTPWGPAINFDDAWSDDVRRYFIENLLMWFRDYHIDAVRLDAVHAIKDFSPVHILREMKQHVNYLMEKTGRTHHMIVELDLNDTRFINPLEEQGYGMDAQWVDEFHHALRVTMTGENTGYYADFTGICDLAKAYRDAYVYDGQYSPHRFKSFGVKAEHNPGHQFIVFSQNHDQVGNRMLGERLGQLVSFEMQKLAAAAVIFSPFLPMLWMGEEYSEPNPFQYFVSHTDPQLAQAVREGRKAEFAAFHAQGEAPDPMAEKTFLQSKLQWELLEEELHQTMFRYYQTLLRLRQELPALKKLNREHVAVEENEAHQTLILRRGHQNEQVVCLMNFSAEPQTLLLPIGAKEWNLVLDSASPDWNGPQATELKAAGGSKVTLQPESALVYQVAFK</sequence>
<keyword evidence="7 14" id="KW-0378">Hydrolase</keyword>
<feature type="site" description="Transition state stabilizer" evidence="17">
    <location>
        <position position="397"/>
    </location>
</feature>
<evidence type="ECO:0000256" key="6">
    <source>
        <dbReference type="ARBA" id="ARBA00022490"/>
    </source>
</evidence>
<dbReference type="InterPro" id="IPR006047">
    <property type="entry name" value="GH13_cat_dom"/>
</dbReference>
<keyword evidence="20" id="KW-1185">Reference proteome</keyword>